<dbReference type="PANTHER" id="PTHR42305">
    <property type="entry name" value="MEMBRANE PROTEIN RV1733C-RELATED"/>
    <property type="match status" value="1"/>
</dbReference>
<dbReference type="EMBL" id="JAAGMU010000634">
    <property type="protein sequence ID" value="NEC79970.1"/>
    <property type="molecule type" value="Genomic_DNA"/>
</dbReference>
<comment type="caution">
    <text evidence="1">The sequence shown here is derived from an EMBL/GenBank/DDBJ whole genome shotgun (WGS) entry which is preliminary data.</text>
</comment>
<accession>A0A6G3U1N7</accession>
<organism evidence="1">
    <name type="scientific">Streptomyces sp. SID7958</name>
    <dbReference type="NCBI Taxonomy" id="2706093"/>
    <lineage>
        <taxon>Bacteria</taxon>
        <taxon>Bacillati</taxon>
        <taxon>Actinomycetota</taxon>
        <taxon>Actinomycetes</taxon>
        <taxon>Kitasatosporales</taxon>
        <taxon>Streptomycetaceae</taxon>
        <taxon>Streptomyces</taxon>
    </lineage>
</organism>
<name>A0A6G3U1N7_9ACTN</name>
<gene>
    <name evidence="1" type="ORF">G3I38_12145</name>
</gene>
<dbReference type="AlphaFoldDB" id="A0A6G3U1N7"/>
<feature type="non-terminal residue" evidence="1">
    <location>
        <position position="110"/>
    </location>
</feature>
<dbReference type="InterPro" id="IPR039708">
    <property type="entry name" value="MT1774/Rv1733c-like"/>
</dbReference>
<evidence type="ECO:0000313" key="1">
    <source>
        <dbReference type="EMBL" id="NEC79970.1"/>
    </source>
</evidence>
<protein>
    <submittedName>
        <fullName evidence="1">Uncharacterized protein</fullName>
    </submittedName>
</protein>
<sequence>MARRRGECPRRVWFWRWRRNPLRRRSDVIEAWLLLTTLVLGLVLGGFGALAAAGAVDDSLAERRASSHEVRAVLTEDAARALPAPAPESGDTRVWTKVRWTAPDGTERTG</sequence>
<dbReference type="PANTHER" id="PTHR42305:SF1">
    <property type="entry name" value="MEMBRANE PROTEIN RV1733C-RELATED"/>
    <property type="match status" value="1"/>
</dbReference>
<proteinExistence type="predicted"/>
<reference evidence="1" key="1">
    <citation type="submission" date="2020-01" db="EMBL/GenBank/DDBJ databases">
        <title>Insect and environment-associated Actinomycetes.</title>
        <authorList>
            <person name="Currrie C."/>
            <person name="Chevrette M."/>
            <person name="Carlson C."/>
            <person name="Stubbendieck R."/>
            <person name="Wendt-Pienkowski E."/>
        </authorList>
    </citation>
    <scope>NUCLEOTIDE SEQUENCE</scope>
    <source>
        <strain evidence="1">SID7958</strain>
    </source>
</reference>